<dbReference type="RefSeq" id="WP_077325726.1">
    <property type="nucleotide sequence ID" value="NZ_CP012098.1"/>
</dbReference>
<dbReference type="Gene3D" id="3.30.950.30">
    <property type="entry name" value="Schlafen, AAA domain"/>
    <property type="match status" value="1"/>
</dbReference>
<reference evidence="3 4" key="1">
    <citation type="journal article" date="2016" name="Sci. Rep.">
        <title>Accelerated dysbiosis of gut microbiota during aggravation of DSS-induced colitis by a butyrate-producing bacterium.</title>
        <authorList>
            <person name="Zhang Q."/>
            <person name="Wu Y."/>
            <person name="Wang J."/>
            <person name="Wu G."/>
            <person name="Long W."/>
            <person name="Xue Z."/>
            <person name="Wang L."/>
            <person name="Zhang X."/>
            <person name="Pang X."/>
            <person name="Zhao Y."/>
            <person name="Zhao L."/>
            <person name="Zhang C."/>
        </authorList>
    </citation>
    <scope>NUCLEOTIDE SEQUENCE [LARGE SCALE GENOMIC DNA]</scope>
    <source>
        <strain evidence="3 4">BPB5</strain>
    </source>
</reference>
<dbReference type="Gene3D" id="3.30.565.60">
    <property type="match status" value="1"/>
</dbReference>
<evidence type="ECO:0000259" key="1">
    <source>
        <dbReference type="Pfam" id="PF04326"/>
    </source>
</evidence>
<feature type="domain" description="Filamentation induced by cAMP protein Fic-like C-terminal" evidence="2">
    <location>
        <begin position="427"/>
        <end position="475"/>
    </location>
</feature>
<dbReference type="AlphaFoldDB" id="A0A1Q2C4W7"/>
<proteinExistence type="predicted"/>
<accession>A0A1Q2C4W7</accession>
<gene>
    <name evidence="3" type="ORF">DO83_03670</name>
</gene>
<evidence type="ECO:0000313" key="3">
    <source>
        <dbReference type="EMBL" id="AQP38783.1"/>
    </source>
</evidence>
<dbReference type="Pfam" id="PF04326">
    <property type="entry name" value="SLFN_AlbA_2"/>
    <property type="match status" value="1"/>
</dbReference>
<name>A0A1Q2C4W7_ANAHA</name>
<dbReference type="InterPro" id="IPR049514">
    <property type="entry name" value="Fic-like_C"/>
</dbReference>
<sequence>MLVEELKELARSIQEQRAEEQKIEVKAAHIDCPKRLYDTLSSFSNQDTGGILIFGLDEKQDFKAVGVYDLQDLQKKVTEQCNQMEPPVRAVFTFAEYEGVWIVSAEIPSIDLTERPCYYKGAGKVRGSYIRVGDADIGMTDYEIYSYDAWRKHVHDDERVADKGDISFLDKDKLDMYVLDKKLERPQFSKLDENQIYELLGITKGGIPTLAAIMNFGIYPQGIYPQLAITAITVSGTEIGDLGSAGERFIDNKRIEGTISEMVESALLFCKRNMKVKTIIDPATGLRKDRTEYPMNAVREAILNAVIHRDYSVHTEGTPIQIDFFSDRLEIHSPGNLYGRMTVDQLGIAKPDLRNPVLAVMAESMTKAENRYSGIPTIRREMKKYSLPEPVFENRRNEFVVILYNEQKMQGSEMRSEEESILEYCKTPRSRDDIKKFLKLKTWNYIMKQWIQPLLKEGRLQLTMPEKPRSKQQRYYTIK</sequence>
<feature type="domain" description="Schlafen AlbA-2" evidence="1">
    <location>
        <begin position="19"/>
        <end position="137"/>
    </location>
</feature>
<dbReference type="Proteomes" id="UP000188159">
    <property type="component" value="Chromosome"/>
</dbReference>
<dbReference type="InterPro" id="IPR038475">
    <property type="entry name" value="RecG_C_sf"/>
</dbReference>
<protein>
    <submittedName>
        <fullName evidence="3">ATPase AAA</fullName>
    </submittedName>
</protein>
<dbReference type="PANTHER" id="PTHR30595">
    <property type="entry name" value="GLPR-RELATED TRANSCRIPTIONAL REPRESSOR"/>
    <property type="match status" value="1"/>
</dbReference>
<organism evidence="3 4">
    <name type="scientific">Anaerostipes hadrus</name>
    <dbReference type="NCBI Taxonomy" id="649756"/>
    <lineage>
        <taxon>Bacteria</taxon>
        <taxon>Bacillati</taxon>
        <taxon>Bacillota</taxon>
        <taxon>Clostridia</taxon>
        <taxon>Lachnospirales</taxon>
        <taxon>Lachnospiraceae</taxon>
        <taxon>Anaerostipes</taxon>
    </lineage>
</organism>
<dbReference type="PANTHER" id="PTHR30595:SF6">
    <property type="entry name" value="SCHLAFEN ALBA-2 DOMAIN-CONTAINING PROTEIN"/>
    <property type="match status" value="1"/>
</dbReference>
<evidence type="ECO:0000313" key="4">
    <source>
        <dbReference type="Proteomes" id="UP000188159"/>
    </source>
</evidence>
<dbReference type="Pfam" id="PF21247">
    <property type="entry name" value="Fic-like_C"/>
    <property type="match status" value="1"/>
</dbReference>
<dbReference type="Pfam" id="PF13749">
    <property type="entry name" value="HATPase_c_4"/>
    <property type="match status" value="1"/>
</dbReference>
<dbReference type="EMBL" id="CP012098">
    <property type="protein sequence ID" value="AQP38783.1"/>
    <property type="molecule type" value="Genomic_DNA"/>
</dbReference>
<dbReference type="InterPro" id="IPR038461">
    <property type="entry name" value="Schlafen_AlbA_2_dom_sf"/>
</dbReference>
<dbReference type="InterPro" id="IPR007421">
    <property type="entry name" value="Schlafen_AlbA_2_dom"/>
</dbReference>
<evidence type="ECO:0000259" key="2">
    <source>
        <dbReference type="Pfam" id="PF21247"/>
    </source>
</evidence>